<dbReference type="Proteomes" id="UP000011513">
    <property type="component" value="Unassembled WGS sequence"/>
</dbReference>
<protein>
    <recommendedName>
        <fullName evidence="1">DUF7129 domain-containing protein</fullName>
    </recommendedName>
</protein>
<dbReference type="InterPro" id="IPR055553">
    <property type="entry name" value="DUF7129"/>
</dbReference>
<organism evidence="2 3">
    <name type="scientific">Halogeometricum pallidum JCM 14848</name>
    <dbReference type="NCBI Taxonomy" id="1227487"/>
    <lineage>
        <taxon>Archaea</taxon>
        <taxon>Methanobacteriati</taxon>
        <taxon>Methanobacteriota</taxon>
        <taxon>Stenosarchaea group</taxon>
        <taxon>Halobacteria</taxon>
        <taxon>Halobacteriales</taxon>
        <taxon>Haloferacaceae</taxon>
        <taxon>Halogeometricum</taxon>
    </lineage>
</organism>
<gene>
    <name evidence="2" type="ORF">C474_07182</name>
</gene>
<feature type="domain" description="DUF7129" evidence="1">
    <location>
        <begin position="8"/>
        <end position="43"/>
    </location>
</feature>
<comment type="caution">
    <text evidence="2">The sequence shown here is derived from an EMBL/GenBank/DDBJ whole genome shotgun (WGS) entry which is preliminary data.</text>
</comment>
<accession>M0DEK8</accession>
<evidence type="ECO:0000259" key="1">
    <source>
        <dbReference type="Pfam" id="PF23455"/>
    </source>
</evidence>
<dbReference type="EMBL" id="AOIV01000011">
    <property type="protein sequence ID" value="ELZ32584.1"/>
    <property type="molecule type" value="Genomic_DNA"/>
</dbReference>
<evidence type="ECO:0000313" key="2">
    <source>
        <dbReference type="EMBL" id="ELZ32584.1"/>
    </source>
</evidence>
<dbReference type="SUPFAM" id="SSF57802">
    <property type="entry name" value="Rubredoxin-like"/>
    <property type="match status" value="1"/>
</dbReference>
<proteinExistence type="predicted"/>
<name>M0DEK8_HALPD</name>
<dbReference type="NCBIfam" id="NF033497">
    <property type="entry name" value="rubre_like_arch"/>
    <property type="match status" value="1"/>
</dbReference>
<dbReference type="eggNOG" id="arCOG08151">
    <property type="taxonomic scope" value="Archaea"/>
</dbReference>
<dbReference type="RefSeq" id="WP_008385329.1">
    <property type="nucleotide sequence ID" value="NZ_AOIV01000011.1"/>
</dbReference>
<sequence length="47" mass="5296">MRDVNPKSGEETAYECFQCGNIIIKEHSPGRCPDCSGPMRNRQTPLE</sequence>
<keyword evidence="3" id="KW-1185">Reference proteome</keyword>
<dbReference type="InParanoid" id="M0DEK8"/>
<evidence type="ECO:0000313" key="3">
    <source>
        <dbReference type="Proteomes" id="UP000011513"/>
    </source>
</evidence>
<dbReference type="OrthoDB" id="280213at2157"/>
<dbReference type="AlphaFoldDB" id="M0DEK8"/>
<dbReference type="Pfam" id="PF23455">
    <property type="entry name" value="DUF7129"/>
    <property type="match status" value="1"/>
</dbReference>
<reference evidence="2 3" key="1">
    <citation type="journal article" date="2014" name="PLoS Genet.">
        <title>Phylogenetically driven sequencing of extremely halophilic archaea reveals strategies for static and dynamic osmo-response.</title>
        <authorList>
            <person name="Becker E.A."/>
            <person name="Seitzer P.M."/>
            <person name="Tritt A."/>
            <person name="Larsen D."/>
            <person name="Krusor M."/>
            <person name="Yao A.I."/>
            <person name="Wu D."/>
            <person name="Madern D."/>
            <person name="Eisen J.A."/>
            <person name="Darling A.E."/>
            <person name="Facciotti M.T."/>
        </authorList>
    </citation>
    <scope>NUCLEOTIDE SEQUENCE [LARGE SCALE GENOMIC DNA]</scope>
    <source>
        <strain evidence="2 3">JCM 14848</strain>
    </source>
</reference>